<gene>
    <name evidence="7" type="ORF">G127AT_06650</name>
</gene>
<dbReference type="EMBL" id="CP071696">
    <property type="protein sequence ID" value="QTX06195.1"/>
    <property type="molecule type" value="Genomic_DNA"/>
</dbReference>
<dbReference type="InterPro" id="IPR015815">
    <property type="entry name" value="HIBADH-related"/>
</dbReference>
<dbReference type="Gene3D" id="1.10.1040.10">
    <property type="entry name" value="N-(1-d-carboxylethyl)-l-norvaline Dehydrogenase, domain 2"/>
    <property type="match status" value="1"/>
</dbReference>
<keyword evidence="3" id="KW-0520">NAD</keyword>
<dbReference type="Pfam" id="PF14833">
    <property type="entry name" value="NAD_binding_11"/>
    <property type="match status" value="1"/>
</dbReference>
<dbReference type="AlphaFoldDB" id="A0A975FPJ5"/>
<accession>A0A975FPJ5</accession>
<dbReference type="InterPro" id="IPR029154">
    <property type="entry name" value="HIBADH-like_NADP-bd"/>
</dbReference>
<evidence type="ECO:0000259" key="5">
    <source>
        <dbReference type="Pfam" id="PF03446"/>
    </source>
</evidence>
<dbReference type="InterPro" id="IPR006115">
    <property type="entry name" value="6PGDH_NADP-bd"/>
</dbReference>
<evidence type="ECO:0000313" key="7">
    <source>
        <dbReference type="EMBL" id="QTX06195.1"/>
    </source>
</evidence>
<dbReference type="PIRSF" id="PIRSF000103">
    <property type="entry name" value="HIBADH"/>
    <property type="match status" value="1"/>
</dbReference>
<comment type="similarity">
    <text evidence="1">Belongs to the HIBADH-related family.</text>
</comment>
<evidence type="ECO:0000256" key="2">
    <source>
        <dbReference type="ARBA" id="ARBA00023002"/>
    </source>
</evidence>
<feature type="active site" evidence="4">
    <location>
        <position position="165"/>
    </location>
</feature>
<proteinExistence type="inferred from homology"/>
<dbReference type="Proteomes" id="UP000671914">
    <property type="component" value="Chromosome"/>
</dbReference>
<feature type="domain" description="3-hydroxyisobutyrate dehydrogenase-like NAD-binding" evidence="6">
    <location>
        <begin position="159"/>
        <end position="273"/>
    </location>
</feature>
<keyword evidence="8" id="KW-1185">Reference proteome</keyword>
<evidence type="ECO:0000313" key="8">
    <source>
        <dbReference type="Proteomes" id="UP000671914"/>
    </source>
</evidence>
<dbReference type="KEGG" id="aarc:G127AT_06650"/>
<reference evidence="7" key="1">
    <citation type="submission" date="2021-03" db="EMBL/GenBank/DDBJ databases">
        <title>Agromyces archimandritus sp. nov., isolated from the cockroach Archimandrita tessellata.</title>
        <authorList>
            <person name="Guzman J."/>
            <person name="Ortuzar M."/>
            <person name="Poehlein A."/>
            <person name="Daniel R."/>
            <person name="Trujillo M."/>
            <person name="Vilcinskas A."/>
        </authorList>
    </citation>
    <scope>NUCLEOTIDE SEQUENCE</scope>
    <source>
        <strain evidence="7">G127AT</strain>
    </source>
</reference>
<evidence type="ECO:0000256" key="3">
    <source>
        <dbReference type="ARBA" id="ARBA00023027"/>
    </source>
</evidence>
<protein>
    <submittedName>
        <fullName evidence="7">NAD(P)-dependent oxidoreductase</fullName>
    </submittedName>
</protein>
<dbReference type="GO" id="GO:0050661">
    <property type="term" value="F:NADP binding"/>
    <property type="evidence" value="ECO:0007669"/>
    <property type="project" value="InterPro"/>
</dbReference>
<evidence type="ECO:0000256" key="1">
    <source>
        <dbReference type="ARBA" id="ARBA00009080"/>
    </source>
</evidence>
<dbReference type="GO" id="GO:0016491">
    <property type="term" value="F:oxidoreductase activity"/>
    <property type="evidence" value="ECO:0007669"/>
    <property type="project" value="UniProtKB-KW"/>
</dbReference>
<name>A0A975FPJ5_9MICO</name>
<dbReference type="PANTHER" id="PTHR43060:SF15">
    <property type="entry name" value="3-HYDROXYISOBUTYRATE DEHYDROGENASE-LIKE 1, MITOCHONDRIAL-RELATED"/>
    <property type="match status" value="1"/>
</dbReference>
<dbReference type="PANTHER" id="PTHR43060">
    <property type="entry name" value="3-HYDROXYISOBUTYRATE DEHYDROGENASE-LIKE 1, MITOCHONDRIAL-RELATED"/>
    <property type="match status" value="1"/>
</dbReference>
<dbReference type="Pfam" id="PF03446">
    <property type="entry name" value="NAD_binding_2"/>
    <property type="match status" value="1"/>
</dbReference>
<dbReference type="Gene3D" id="3.40.50.720">
    <property type="entry name" value="NAD(P)-binding Rossmann-like Domain"/>
    <property type="match status" value="1"/>
</dbReference>
<evidence type="ECO:0000256" key="4">
    <source>
        <dbReference type="PIRSR" id="PIRSR000103-1"/>
    </source>
</evidence>
<dbReference type="InterPro" id="IPR036291">
    <property type="entry name" value="NAD(P)-bd_dom_sf"/>
</dbReference>
<evidence type="ECO:0000259" key="6">
    <source>
        <dbReference type="Pfam" id="PF14833"/>
    </source>
</evidence>
<dbReference type="InterPro" id="IPR013328">
    <property type="entry name" value="6PGD_dom2"/>
</dbReference>
<dbReference type="InterPro" id="IPR008927">
    <property type="entry name" value="6-PGluconate_DH-like_C_sf"/>
</dbReference>
<sequence length="286" mass="29237">MGLPMADHLLRASAAAGGTFLLHGRSPEKAEPLMGRGARWAGAPAGLAGADVILSMLPDLEQLEPIVFGSGCLADAVRTRTVLAIGSTSSPDGVRWFGEQAARRTGGLLRVIDAPVSGGTEGATAGTLSIMVGGDDADVADVRPVLDALGTAVHLGPLGSGQVAKACNQAIVAATVLALGEAAVLAERSGLDVEALFGLLAGGYAGSRVLETRGERIVRRDYRVAGPAKYMVKDLGFALAEARRTATALPQTSTTLAAFTELVARGLGDDDIAITRAFIESLEPEV</sequence>
<feature type="domain" description="6-phosphogluconate dehydrogenase NADP-binding" evidence="5">
    <location>
        <begin position="1"/>
        <end position="154"/>
    </location>
</feature>
<keyword evidence="2" id="KW-0560">Oxidoreductase</keyword>
<dbReference type="SUPFAM" id="SSF51735">
    <property type="entry name" value="NAD(P)-binding Rossmann-fold domains"/>
    <property type="match status" value="1"/>
</dbReference>
<organism evidence="7 8">
    <name type="scientific">Agromyces archimandritae</name>
    <dbReference type="NCBI Taxonomy" id="2781962"/>
    <lineage>
        <taxon>Bacteria</taxon>
        <taxon>Bacillati</taxon>
        <taxon>Actinomycetota</taxon>
        <taxon>Actinomycetes</taxon>
        <taxon>Micrococcales</taxon>
        <taxon>Microbacteriaceae</taxon>
        <taxon>Agromyces</taxon>
    </lineage>
</organism>
<dbReference type="SUPFAM" id="SSF48179">
    <property type="entry name" value="6-phosphogluconate dehydrogenase C-terminal domain-like"/>
    <property type="match status" value="1"/>
</dbReference>
<dbReference type="GO" id="GO:0051287">
    <property type="term" value="F:NAD binding"/>
    <property type="evidence" value="ECO:0007669"/>
    <property type="project" value="InterPro"/>
</dbReference>